<name>A0A370CG00_9COXI</name>
<reference evidence="1 2" key="2">
    <citation type="journal article" date="2018" name="J. Invertebr. Pathol.">
        <title>'Candidatus Aquirickettsiella gammari' (Gammaproteobacteria: Legionellales: Coxiellaceae): A bacterial pathogen of the freshwater crustacean Gammarus fossarum (Malacostraca: Amphipoda).</title>
        <authorList>
            <person name="Bojko J."/>
            <person name="Dunn A.M."/>
            <person name="Stebbing P.D."/>
            <person name="van Aerle R."/>
            <person name="Bacela-Spychalska K."/>
            <person name="Bean T.P."/>
            <person name="Urrutia A."/>
            <person name="Stentiford G.D."/>
        </authorList>
    </citation>
    <scope>NUCLEOTIDE SEQUENCE [LARGE SCALE GENOMIC DNA]</scope>
    <source>
        <strain evidence="1">RA15029</strain>
    </source>
</reference>
<accession>A0A370CG00</accession>
<dbReference type="Proteomes" id="UP000226429">
    <property type="component" value="Unassembled WGS sequence"/>
</dbReference>
<gene>
    <name evidence="1" type="ORF">CFE62_006670</name>
</gene>
<proteinExistence type="predicted"/>
<keyword evidence="2" id="KW-1185">Reference proteome</keyword>
<organism evidence="1 2">
    <name type="scientific">Candidatus Aquirickettsiella gammari</name>
    <dbReference type="NCBI Taxonomy" id="2016198"/>
    <lineage>
        <taxon>Bacteria</taxon>
        <taxon>Pseudomonadati</taxon>
        <taxon>Pseudomonadota</taxon>
        <taxon>Gammaproteobacteria</taxon>
        <taxon>Legionellales</taxon>
        <taxon>Coxiellaceae</taxon>
        <taxon>Candidatus Aquirickettsiella</taxon>
    </lineage>
</organism>
<sequence>MPQASLLILATAAAMEVDQGVMQVQAAKAQENQLDLQAKANEVKYQQDMLSHMNNLDHVLQTQTVEMSTRGVAFSSPSFNAVQRHTENIAAKQKKSLDLSKSLFDNQIAIEKSNVKNTLYAQLFGDVAKLGLSFAQLAE</sequence>
<dbReference type="AlphaFoldDB" id="A0A370CG00"/>
<reference evidence="1 2" key="1">
    <citation type="journal article" date="2017" name="Int. J. Syst. Evol. Microbiol.">
        <title>Aquarickettsiella crustaci n. gen. n. sp. (Gammaproteobacteria: Legionellales: Coxiellaceae); a bacterial pathogen of the freshwater crustacean: Gammarus fossarum (Malacostraca: Amphipoda).</title>
        <authorList>
            <person name="Bojko J."/>
            <person name="Dunn A.M."/>
            <person name="Stebbing P.D."/>
            <person name="Van Aerle R."/>
            <person name="Bacela-Spychalska K."/>
            <person name="Bean T.P."/>
            <person name="Stentiford G.D."/>
        </authorList>
    </citation>
    <scope>NUCLEOTIDE SEQUENCE [LARGE SCALE GENOMIC DNA]</scope>
    <source>
        <strain evidence="1">RA15029</strain>
    </source>
</reference>
<evidence type="ECO:0000313" key="1">
    <source>
        <dbReference type="EMBL" id="RDH39885.1"/>
    </source>
</evidence>
<dbReference type="EMBL" id="NMOS02000029">
    <property type="protein sequence ID" value="RDH39885.1"/>
    <property type="molecule type" value="Genomic_DNA"/>
</dbReference>
<comment type="caution">
    <text evidence="1">The sequence shown here is derived from an EMBL/GenBank/DDBJ whole genome shotgun (WGS) entry which is preliminary data.</text>
</comment>
<evidence type="ECO:0000313" key="2">
    <source>
        <dbReference type="Proteomes" id="UP000226429"/>
    </source>
</evidence>
<protein>
    <submittedName>
        <fullName evidence="1">Uncharacterized protein</fullName>
    </submittedName>
</protein>